<reference evidence="2" key="1">
    <citation type="submission" date="2022-08" db="EMBL/GenBank/DDBJ databases">
        <title>Genomic Encyclopedia of Type Strains, Phase V (KMG-V): Genome sequencing to study the core and pangenomes of soil and plant-associated prokaryotes.</title>
        <authorList>
            <person name="Whitman W."/>
        </authorList>
    </citation>
    <scope>NUCLEOTIDE SEQUENCE</scope>
    <source>
        <strain evidence="2">SP3049</strain>
    </source>
</reference>
<accession>A0A9X2TH51</accession>
<feature type="region of interest" description="Disordered" evidence="1">
    <location>
        <begin position="159"/>
        <end position="185"/>
    </location>
</feature>
<comment type="caution">
    <text evidence="2">The sequence shown here is derived from an EMBL/GenBank/DDBJ whole genome shotgun (WGS) entry which is preliminary data.</text>
</comment>
<dbReference type="RefSeq" id="WP_259123858.1">
    <property type="nucleotide sequence ID" value="NZ_JANTZO010000005.1"/>
</dbReference>
<evidence type="ECO:0000313" key="3">
    <source>
        <dbReference type="Proteomes" id="UP001155057"/>
    </source>
</evidence>
<evidence type="ECO:0000313" key="2">
    <source>
        <dbReference type="EMBL" id="MCS3709901.1"/>
    </source>
</evidence>
<dbReference type="EMBL" id="JANUAE010000004">
    <property type="protein sequence ID" value="MCS3709901.1"/>
    <property type="molecule type" value="Genomic_DNA"/>
</dbReference>
<proteinExistence type="predicted"/>
<feature type="compositionally biased region" description="Basic and acidic residues" evidence="1">
    <location>
        <begin position="1"/>
        <end position="12"/>
    </location>
</feature>
<feature type="region of interest" description="Disordered" evidence="1">
    <location>
        <begin position="1"/>
        <end position="44"/>
    </location>
</feature>
<protein>
    <submittedName>
        <fullName evidence="2">Uncharacterized protein</fullName>
    </submittedName>
</protein>
<organism evidence="2 3">
    <name type="scientific">Salinibacter ruber</name>
    <dbReference type="NCBI Taxonomy" id="146919"/>
    <lineage>
        <taxon>Bacteria</taxon>
        <taxon>Pseudomonadati</taxon>
        <taxon>Rhodothermota</taxon>
        <taxon>Rhodothermia</taxon>
        <taxon>Rhodothermales</taxon>
        <taxon>Salinibacteraceae</taxon>
        <taxon>Salinibacter</taxon>
    </lineage>
</organism>
<dbReference type="AlphaFoldDB" id="A0A9X2TH51"/>
<name>A0A9X2TH51_9BACT</name>
<feature type="compositionally biased region" description="Basic and acidic residues" evidence="1">
    <location>
        <begin position="33"/>
        <end position="44"/>
    </location>
</feature>
<sequence>MDGKAKTREQFRKARRKVRGESADEVQSESGDPDDRANDNSRDCAPEDCSIGLGVIPGQEMGLAWTDGEQVVTGVSSFWDLWSGLASLNPSAALSRDVGGLEDEGSCCVVVQVLSRSLQHSAEARTEPKVAYKRGKRRREGELLARWLKDAGYLTIEHETTAGAPSVQSEQEAAENGEWRGPNTAETQSAVALLRQYELT</sequence>
<dbReference type="Proteomes" id="UP001155057">
    <property type="component" value="Unassembled WGS sequence"/>
</dbReference>
<gene>
    <name evidence="2" type="ORF">GGP61_001505</name>
</gene>
<evidence type="ECO:0000256" key="1">
    <source>
        <dbReference type="SAM" id="MobiDB-lite"/>
    </source>
</evidence>